<gene>
    <name evidence="5" type="ORF">EGI31_02800</name>
</gene>
<evidence type="ECO:0000259" key="4">
    <source>
        <dbReference type="PROSITE" id="PS01124"/>
    </source>
</evidence>
<keyword evidence="2" id="KW-0238">DNA-binding</keyword>
<dbReference type="InterPro" id="IPR018062">
    <property type="entry name" value="HTH_AraC-typ_CS"/>
</dbReference>
<accession>A0AAE3GYX8</accession>
<dbReference type="Proteomes" id="UP001204144">
    <property type="component" value="Unassembled WGS sequence"/>
</dbReference>
<sequence length="281" mass="32207">MDAPVNIKINEGMDFFIKKPNTRLLPYIDLIWASNGRPNFKEERVIPDGSCLLLFNFGKPVASISGKLHLPIKRCVFTGVFTNFISMKYDSEEEIHQQVGVIFKSGGAYPFIKIPIEEFKNQAIDADLINKNLFESIYHDLGEVECCETKILILEKILTNILSKFDSLTLPQDFINLIKFRNELNINAIIDKTGYSHQYVNKILRSHAGVSIKSLQNIYKVGQAIQMLKQDSKIENFTALAHELNYYDQAHFIHQVKKMTGFTPKEFKNLSLPITSRVIYL</sequence>
<dbReference type="EMBL" id="RJUF01000003">
    <property type="protein sequence ID" value="MCP9761869.1"/>
    <property type="molecule type" value="Genomic_DNA"/>
</dbReference>
<dbReference type="RefSeq" id="WP_255035611.1">
    <property type="nucleotide sequence ID" value="NZ_RJUF01000003.1"/>
</dbReference>
<evidence type="ECO:0000313" key="6">
    <source>
        <dbReference type="Proteomes" id="UP001204144"/>
    </source>
</evidence>
<dbReference type="PANTHER" id="PTHR43280">
    <property type="entry name" value="ARAC-FAMILY TRANSCRIPTIONAL REGULATOR"/>
    <property type="match status" value="1"/>
</dbReference>
<feature type="domain" description="HTH araC/xylS-type" evidence="4">
    <location>
        <begin position="180"/>
        <end position="270"/>
    </location>
</feature>
<evidence type="ECO:0000256" key="1">
    <source>
        <dbReference type="ARBA" id="ARBA00023015"/>
    </source>
</evidence>
<keyword evidence="6" id="KW-1185">Reference proteome</keyword>
<comment type="caution">
    <text evidence="5">The sequence shown here is derived from an EMBL/GenBank/DDBJ whole genome shotgun (WGS) entry which is preliminary data.</text>
</comment>
<evidence type="ECO:0000256" key="3">
    <source>
        <dbReference type="ARBA" id="ARBA00023163"/>
    </source>
</evidence>
<name>A0AAE3GYX8_9BACT</name>
<dbReference type="InterPro" id="IPR018060">
    <property type="entry name" value="HTH_AraC"/>
</dbReference>
<keyword evidence="1" id="KW-0805">Transcription regulation</keyword>
<evidence type="ECO:0000313" key="5">
    <source>
        <dbReference type="EMBL" id="MCP9761869.1"/>
    </source>
</evidence>
<dbReference type="Gene3D" id="1.10.10.60">
    <property type="entry name" value="Homeodomain-like"/>
    <property type="match status" value="1"/>
</dbReference>
<keyword evidence="3" id="KW-0804">Transcription</keyword>
<dbReference type="Pfam" id="PF12833">
    <property type="entry name" value="HTH_18"/>
    <property type="match status" value="1"/>
</dbReference>
<dbReference type="InterPro" id="IPR046532">
    <property type="entry name" value="DUF6597"/>
</dbReference>
<organism evidence="5 6">
    <name type="scientific">Lacihabitans soyangensis</name>
    <dbReference type="NCBI Taxonomy" id="869394"/>
    <lineage>
        <taxon>Bacteria</taxon>
        <taxon>Pseudomonadati</taxon>
        <taxon>Bacteroidota</taxon>
        <taxon>Cytophagia</taxon>
        <taxon>Cytophagales</taxon>
        <taxon>Leadbetterellaceae</taxon>
        <taxon>Lacihabitans</taxon>
    </lineage>
</organism>
<dbReference type="GO" id="GO:0043565">
    <property type="term" value="F:sequence-specific DNA binding"/>
    <property type="evidence" value="ECO:0007669"/>
    <property type="project" value="InterPro"/>
</dbReference>
<dbReference type="GO" id="GO:0003700">
    <property type="term" value="F:DNA-binding transcription factor activity"/>
    <property type="evidence" value="ECO:0007669"/>
    <property type="project" value="InterPro"/>
</dbReference>
<evidence type="ECO:0000256" key="2">
    <source>
        <dbReference type="ARBA" id="ARBA00023125"/>
    </source>
</evidence>
<reference evidence="5 6" key="1">
    <citation type="submission" date="2018-11" db="EMBL/GenBank/DDBJ databases">
        <title>Novel bacteria species description.</title>
        <authorList>
            <person name="Han J.-H."/>
        </authorList>
    </citation>
    <scope>NUCLEOTIDE SEQUENCE [LARGE SCALE GENOMIC DNA]</scope>
    <source>
        <strain evidence="5 6">KCTC23259</strain>
    </source>
</reference>
<dbReference type="PROSITE" id="PS01124">
    <property type="entry name" value="HTH_ARAC_FAMILY_2"/>
    <property type="match status" value="1"/>
</dbReference>
<dbReference type="AlphaFoldDB" id="A0AAE3GYX8"/>
<dbReference type="Pfam" id="PF20240">
    <property type="entry name" value="DUF6597"/>
    <property type="match status" value="1"/>
</dbReference>
<dbReference type="SMART" id="SM00342">
    <property type="entry name" value="HTH_ARAC"/>
    <property type="match status" value="1"/>
</dbReference>
<dbReference type="PROSITE" id="PS00041">
    <property type="entry name" value="HTH_ARAC_FAMILY_1"/>
    <property type="match status" value="1"/>
</dbReference>
<protein>
    <submittedName>
        <fullName evidence="5">AraC family transcriptional regulator</fullName>
    </submittedName>
</protein>
<proteinExistence type="predicted"/>
<dbReference type="PANTHER" id="PTHR43280:SF2">
    <property type="entry name" value="HTH-TYPE TRANSCRIPTIONAL REGULATOR EXSA"/>
    <property type="match status" value="1"/>
</dbReference>